<dbReference type="EMBL" id="JBHSJD010000005">
    <property type="protein sequence ID" value="MFC5021920.1"/>
    <property type="molecule type" value="Genomic_DNA"/>
</dbReference>
<comment type="caution">
    <text evidence="2">The sequence shown here is derived from an EMBL/GenBank/DDBJ whole genome shotgun (WGS) entry which is preliminary data.</text>
</comment>
<evidence type="ECO:0000256" key="1">
    <source>
        <dbReference type="SAM" id="MobiDB-lite"/>
    </source>
</evidence>
<feature type="region of interest" description="Disordered" evidence="1">
    <location>
        <begin position="33"/>
        <end position="112"/>
    </location>
</feature>
<proteinExistence type="predicted"/>
<name>A0ABV9XCB1_9ACTN</name>
<sequence length="112" mass="11190">MDFISVLVALLLPPAMLGVVMGMARYEDFVLPLPPVPDPADPPQDQGGAAPNPAGDVLTPAEAVPGPADVVPAPADPVLTRADAVLDPADSVPAPAEPGDTVLDSPEAPEAA</sequence>
<evidence type="ECO:0008006" key="4">
    <source>
        <dbReference type="Google" id="ProtNLM"/>
    </source>
</evidence>
<evidence type="ECO:0000313" key="2">
    <source>
        <dbReference type="EMBL" id="MFC5021920.1"/>
    </source>
</evidence>
<feature type="compositionally biased region" description="Low complexity" evidence="1">
    <location>
        <begin position="60"/>
        <end position="78"/>
    </location>
</feature>
<accession>A0ABV9XCB1</accession>
<dbReference type="RefSeq" id="WP_345687361.1">
    <property type="nucleotide sequence ID" value="NZ_BAABIT010000001.1"/>
</dbReference>
<reference evidence="3" key="1">
    <citation type="journal article" date="2019" name="Int. J. Syst. Evol. Microbiol.">
        <title>The Global Catalogue of Microorganisms (GCM) 10K type strain sequencing project: providing services to taxonomists for standard genome sequencing and annotation.</title>
        <authorList>
            <consortium name="The Broad Institute Genomics Platform"/>
            <consortium name="The Broad Institute Genome Sequencing Center for Infectious Disease"/>
            <person name="Wu L."/>
            <person name="Ma J."/>
        </authorList>
    </citation>
    <scope>NUCLEOTIDE SEQUENCE [LARGE SCALE GENOMIC DNA]</scope>
    <source>
        <strain evidence="3">CGMCC 4.1648</strain>
    </source>
</reference>
<gene>
    <name evidence="2" type="ORF">ACFPM3_07200</name>
</gene>
<dbReference type="Proteomes" id="UP001595829">
    <property type="component" value="Unassembled WGS sequence"/>
</dbReference>
<evidence type="ECO:0000313" key="3">
    <source>
        <dbReference type="Proteomes" id="UP001595829"/>
    </source>
</evidence>
<protein>
    <recommendedName>
        <fullName evidence="4">Secreted protein</fullName>
    </recommendedName>
</protein>
<organism evidence="2 3">
    <name type="scientific">Streptomyces coeruleoprunus</name>
    <dbReference type="NCBI Taxonomy" id="285563"/>
    <lineage>
        <taxon>Bacteria</taxon>
        <taxon>Bacillati</taxon>
        <taxon>Actinomycetota</taxon>
        <taxon>Actinomycetes</taxon>
        <taxon>Kitasatosporales</taxon>
        <taxon>Streptomycetaceae</taxon>
        <taxon>Streptomyces</taxon>
    </lineage>
</organism>
<feature type="compositionally biased region" description="Pro residues" evidence="1">
    <location>
        <begin position="33"/>
        <end position="42"/>
    </location>
</feature>
<keyword evidence="3" id="KW-1185">Reference proteome</keyword>